<name>A0A317EIV1_9PROT</name>
<sequence length="75" mass="8109">MAVSPSSVEFLDVKEVSSERTSIGRDAVYEITFDAKNRMGVPLRGIAQCDVAIFDSGRPTASSIIRLTDHLGNPL</sequence>
<evidence type="ECO:0000313" key="2">
    <source>
        <dbReference type="Proteomes" id="UP000245461"/>
    </source>
</evidence>
<dbReference type="EMBL" id="QGLE01000001">
    <property type="protein sequence ID" value="PWR26000.1"/>
    <property type="molecule type" value="Genomic_DNA"/>
</dbReference>
<accession>A0A317EIV1</accession>
<protein>
    <submittedName>
        <fullName evidence="1">Uncharacterized protein</fullName>
    </submittedName>
</protein>
<organism evidence="1 2">
    <name type="scientific">Zavarzinia aquatilis</name>
    <dbReference type="NCBI Taxonomy" id="2211142"/>
    <lineage>
        <taxon>Bacteria</taxon>
        <taxon>Pseudomonadati</taxon>
        <taxon>Pseudomonadota</taxon>
        <taxon>Alphaproteobacteria</taxon>
        <taxon>Rhodospirillales</taxon>
        <taxon>Zavarziniaceae</taxon>
        <taxon>Zavarzinia</taxon>
    </lineage>
</organism>
<reference evidence="1 2" key="1">
    <citation type="submission" date="2018-05" db="EMBL/GenBank/DDBJ databases">
        <title>Zavarzinia sp. HR-AS.</title>
        <authorList>
            <person name="Lee Y."/>
            <person name="Jeon C.O."/>
        </authorList>
    </citation>
    <scope>NUCLEOTIDE SEQUENCE [LARGE SCALE GENOMIC DNA]</scope>
    <source>
        <strain evidence="1 2">HR-AS</strain>
    </source>
</reference>
<dbReference type="OrthoDB" id="9903987at2"/>
<evidence type="ECO:0000313" key="1">
    <source>
        <dbReference type="EMBL" id="PWR26000.1"/>
    </source>
</evidence>
<proteinExistence type="predicted"/>
<keyword evidence="2" id="KW-1185">Reference proteome</keyword>
<comment type="caution">
    <text evidence="1">The sequence shown here is derived from an EMBL/GenBank/DDBJ whole genome shotgun (WGS) entry which is preliminary data.</text>
</comment>
<dbReference type="AlphaFoldDB" id="A0A317EIV1"/>
<dbReference type="RefSeq" id="WP_109902549.1">
    <property type="nucleotide sequence ID" value="NZ_QGLE01000001.1"/>
</dbReference>
<gene>
    <name evidence="1" type="ORF">DKG74_03375</name>
</gene>
<dbReference type="Proteomes" id="UP000245461">
    <property type="component" value="Unassembled WGS sequence"/>
</dbReference>